<dbReference type="Proteomes" id="UP000297900">
    <property type="component" value="Unassembled WGS sequence"/>
</dbReference>
<accession>A0A4Y8M1L2</accession>
<proteinExistence type="inferred from homology"/>
<evidence type="ECO:0000256" key="4">
    <source>
        <dbReference type="ARBA" id="ARBA00022840"/>
    </source>
</evidence>
<keyword evidence="3" id="KW-0547">Nucleotide-binding</keyword>
<dbReference type="InterPro" id="IPR050683">
    <property type="entry name" value="Bact_Polysacc_Export_ATP-bd"/>
</dbReference>
<dbReference type="InterPro" id="IPR017871">
    <property type="entry name" value="ABC_transporter-like_CS"/>
</dbReference>
<name>A0A4Y8M1L2_9BACL</name>
<feature type="domain" description="ABC transporter" evidence="6">
    <location>
        <begin position="24"/>
        <end position="248"/>
    </location>
</feature>
<dbReference type="InterPro" id="IPR029439">
    <property type="entry name" value="Wzt_C"/>
</dbReference>
<dbReference type="OrthoDB" id="9778870at2"/>
<dbReference type="InterPro" id="IPR015860">
    <property type="entry name" value="ABC_transpr_TagH-like"/>
</dbReference>
<dbReference type="PANTHER" id="PTHR46743">
    <property type="entry name" value="TEICHOIC ACIDS EXPORT ATP-BINDING PROTEIN TAGH"/>
    <property type="match status" value="1"/>
</dbReference>
<dbReference type="CDD" id="cd03220">
    <property type="entry name" value="ABC_KpsT_Wzt"/>
    <property type="match status" value="1"/>
</dbReference>
<dbReference type="RefSeq" id="WP_135151304.1">
    <property type="nucleotide sequence ID" value="NZ_SOMN01000005.1"/>
</dbReference>
<evidence type="ECO:0000256" key="2">
    <source>
        <dbReference type="ARBA" id="ARBA00022448"/>
    </source>
</evidence>
<dbReference type="GO" id="GO:0016887">
    <property type="term" value="F:ATP hydrolysis activity"/>
    <property type="evidence" value="ECO:0007669"/>
    <property type="project" value="InterPro"/>
</dbReference>
<gene>
    <name evidence="7" type="ORF">E2980_06330</name>
</gene>
<keyword evidence="4 7" id="KW-0067">ATP-binding</keyword>
<dbReference type="GO" id="GO:0005524">
    <property type="term" value="F:ATP binding"/>
    <property type="evidence" value="ECO:0007669"/>
    <property type="project" value="UniProtKB-KW"/>
</dbReference>
<sequence>MERQTAISVRGVSKIFKIYNKPQDRLKQTLFRGKRRYYTEFSALNDISFDVYKGETIGIIGRNGSGKSTLLQIIAGTLNSSKGTVEVNGRVAALLELGSGFNPEFTGRENVYMNGSILGLDKEHIDHLYPKILEFADIGDFIDQPVKTYSSGMSVRLAFAVQAMVPKEVLIVDEALAVGDELFQRKCYAKIEEFKNQGGTILFVSHSASSIIELCDRAVLIDSGEMLLVDRSKKVVNLYQKLIYAPSDKRERLKEEIRNVVTEDRPNVMVIEKRSNSADDKEMFDSNLNPIETVQYETRGAQIFDSEITTLSGEKVNLLKTGSRYVWRYYVNFTQECYNVRFGMMIKTISGLDLGGAATSLASEGIPLVQPGQTIKVEFTFSPRLNAGMYFLNGGVLGITDDGEVYLDRRIDLAAFKILQQEGSLITSTVDFGVTPNISY</sequence>
<dbReference type="GO" id="GO:0140359">
    <property type="term" value="F:ABC-type transporter activity"/>
    <property type="evidence" value="ECO:0007669"/>
    <property type="project" value="InterPro"/>
</dbReference>
<keyword evidence="5" id="KW-1278">Translocase</keyword>
<dbReference type="GO" id="GO:0016020">
    <property type="term" value="C:membrane"/>
    <property type="evidence" value="ECO:0007669"/>
    <property type="project" value="InterPro"/>
</dbReference>
<dbReference type="InterPro" id="IPR003593">
    <property type="entry name" value="AAA+_ATPase"/>
</dbReference>
<dbReference type="Gene3D" id="3.40.50.300">
    <property type="entry name" value="P-loop containing nucleotide triphosphate hydrolases"/>
    <property type="match status" value="1"/>
</dbReference>
<comment type="caution">
    <text evidence="7">The sequence shown here is derived from an EMBL/GenBank/DDBJ whole genome shotgun (WGS) entry which is preliminary data.</text>
</comment>
<evidence type="ECO:0000259" key="6">
    <source>
        <dbReference type="PROSITE" id="PS50893"/>
    </source>
</evidence>
<organism evidence="7 8">
    <name type="scientific">Cohnella luojiensis</name>
    <dbReference type="NCBI Taxonomy" id="652876"/>
    <lineage>
        <taxon>Bacteria</taxon>
        <taxon>Bacillati</taxon>
        <taxon>Bacillota</taxon>
        <taxon>Bacilli</taxon>
        <taxon>Bacillales</taxon>
        <taxon>Paenibacillaceae</taxon>
        <taxon>Cohnella</taxon>
    </lineage>
</organism>
<dbReference type="PROSITE" id="PS50893">
    <property type="entry name" value="ABC_TRANSPORTER_2"/>
    <property type="match status" value="1"/>
</dbReference>
<dbReference type="EMBL" id="SOMN01000005">
    <property type="protein sequence ID" value="TFE29003.1"/>
    <property type="molecule type" value="Genomic_DNA"/>
</dbReference>
<evidence type="ECO:0000256" key="1">
    <source>
        <dbReference type="ARBA" id="ARBA00005417"/>
    </source>
</evidence>
<keyword evidence="2" id="KW-0813">Transport</keyword>
<dbReference type="PANTHER" id="PTHR46743:SF2">
    <property type="entry name" value="TEICHOIC ACIDS EXPORT ATP-BINDING PROTEIN TAGH"/>
    <property type="match status" value="1"/>
</dbReference>
<evidence type="ECO:0000313" key="7">
    <source>
        <dbReference type="EMBL" id="TFE29003.1"/>
    </source>
</evidence>
<dbReference type="Pfam" id="PF14524">
    <property type="entry name" value="Wzt_C"/>
    <property type="match status" value="1"/>
</dbReference>
<dbReference type="Pfam" id="PF00005">
    <property type="entry name" value="ABC_tran"/>
    <property type="match status" value="1"/>
</dbReference>
<dbReference type="PROSITE" id="PS00211">
    <property type="entry name" value="ABC_TRANSPORTER_1"/>
    <property type="match status" value="1"/>
</dbReference>
<reference evidence="7 8" key="1">
    <citation type="submission" date="2019-03" db="EMBL/GenBank/DDBJ databases">
        <title>Cohnella endophytica sp. nov., a novel endophytic bacterium isolated from bark of Sonneratia apetala.</title>
        <authorList>
            <person name="Tuo L."/>
        </authorList>
    </citation>
    <scope>NUCLEOTIDE SEQUENCE [LARGE SCALE GENOMIC DNA]</scope>
    <source>
        <strain evidence="7 8">CCTCC AB 208254</strain>
    </source>
</reference>
<dbReference type="SUPFAM" id="SSF52540">
    <property type="entry name" value="P-loop containing nucleoside triphosphate hydrolases"/>
    <property type="match status" value="1"/>
</dbReference>
<evidence type="ECO:0000256" key="5">
    <source>
        <dbReference type="ARBA" id="ARBA00022967"/>
    </source>
</evidence>
<comment type="similarity">
    <text evidence="1">Belongs to the ABC transporter superfamily.</text>
</comment>
<evidence type="ECO:0000313" key="8">
    <source>
        <dbReference type="Proteomes" id="UP000297900"/>
    </source>
</evidence>
<protein>
    <submittedName>
        <fullName evidence="7">ABC transporter ATP-binding protein</fullName>
    </submittedName>
</protein>
<dbReference type="Gene3D" id="2.70.50.60">
    <property type="entry name" value="abc- transporter (atp binding component) like domain"/>
    <property type="match status" value="1"/>
</dbReference>
<dbReference type="SMART" id="SM00382">
    <property type="entry name" value="AAA"/>
    <property type="match status" value="1"/>
</dbReference>
<keyword evidence="8" id="KW-1185">Reference proteome</keyword>
<evidence type="ECO:0000256" key="3">
    <source>
        <dbReference type="ARBA" id="ARBA00022741"/>
    </source>
</evidence>
<dbReference type="InterPro" id="IPR003439">
    <property type="entry name" value="ABC_transporter-like_ATP-bd"/>
</dbReference>
<dbReference type="CDD" id="cd10147">
    <property type="entry name" value="Wzt_C-like"/>
    <property type="match status" value="1"/>
</dbReference>
<dbReference type="AlphaFoldDB" id="A0A4Y8M1L2"/>
<dbReference type="InterPro" id="IPR027417">
    <property type="entry name" value="P-loop_NTPase"/>
</dbReference>